<evidence type="ECO:0000313" key="11">
    <source>
        <dbReference type="Proteomes" id="UP000189733"/>
    </source>
</evidence>
<gene>
    <name evidence="10" type="ORF">SAMN02745702_01226</name>
</gene>
<evidence type="ECO:0000256" key="1">
    <source>
        <dbReference type="ARBA" id="ARBA00000085"/>
    </source>
</evidence>
<dbReference type="InterPro" id="IPR005467">
    <property type="entry name" value="His_kinase_dom"/>
</dbReference>
<dbReference type="CDD" id="cd00082">
    <property type="entry name" value="HisKA"/>
    <property type="match status" value="1"/>
</dbReference>
<keyword evidence="5" id="KW-0472">Membrane</keyword>
<keyword evidence="11" id="KW-1185">Reference proteome</keyword>
<dbReference type="InterPro" id="IPR001610">
    <property type="entry name" value="PAC"/>
</dbReference>
<dbReference type="Pfam" id="PF00512">
    <property type="entry name" value="HisKA"/>
    <property type="match status" value="1"/>
</dbReference>
<evidence type="ECO:0000256" key="4">
    <source>
        <dbReference type="SAM" id="Coils"/>
    </source>
</evidence>
<feature type="coiled-coil region" evidence="4">
    <location>
        <begin position="310"/>
        <end position="337"/>
    </location>
</feature>
<name>A0A1T4VY28_9BACT</name>
<dbReference type="InterPro" id="IPR013656">
    <property type="entry name" value="PAS_4"/>
</dbReference>
<dbReference type="InterPro" id="IPR035965">
    <property type="entry name" value="PAS-like_dom_sf"/>
</dbReference>
<evidence type="ECO:0000313" key="10">
    <source>
        <dbReference type="EMBL" id="SKA69799.1"/>
    </source>
</evidence>
<dbReference type="SMART" id="SM00086">
    <property type="entry name" value="PAC"/>
    <property type="match status" value="1"/>
</dbReference>
<dbReference type="Pfam" id="PF08447">
    <property type="entry name" value="PAS_3"/>
    <property type="match status" value="1"/>
</dbReference>
<dbReference type="InterPro" id="IPR003594">
    <property type="entry name" value="HATPase_dom"/>
</dbReference>
<dbReference type="InterPro" id="IPR036890">
    <property type="entry name" value="HATPase_C_sf"/>
</dbReference>
<dbReference type="PANTHER" id="PTHR43065">
    <property type="entry name" value="SENSOR HISTIDINE KINASE"/>
    <property type="match status" value="1"/>
</dbReference>
<dbReference type="EC" id="2.7.13.3" evidence="2"/>
<dbReference type="InterPro" id="IPR004358">
    <property type="entry name" value="Sig_transdc_His_kin-like_C"/>
</dbReference>
<dbReference type="Pfam" id="PF00497">
    <property type="entry name" value="SBP_bac_3"/>
    <property type="match status" value="1"/>
</dbReference>
<evidence type="ECO:0000259" key="7">
    <source>
        <dbReference type="PROSITE" id="PS50109"/>
    </source>
</evidence>
<keyword evidence="3" id="KW-0597">Phosphoprotein</keyword>
<dbReference type="SMART" id="SM00062">
    <property type="entry name" value="PBPb"/>
    <property type="match status" value="1"/>
</dbReference>
<dbReference type="PROSITE" id="PS50112">
    <property type="entry name" value="PAS"/>
    <property type="match status" value="1"/>
</dbReference>
<dbReference type="NCBIfam" id="TIGR00229">
    <property type="entry name" value="sensory_box"/>
    <property type="match status" value="1"/>
</dbReference>
<dbReference type="STRING" id="1121442.SAMN02745702_01226"/>
<dbReference type="InterPro" id="IPR036097">
    <property type="entry name" value="HisK_dim/P_sf"/>
</dbReference>
<sequence>MVDVRWIRKRVGIFLLVLVCIGSSFVAAAPKTDETQLTPEERQWLAQRPQGIRVAYDAGFAPFEFRDEQGEFSGLGADYVRMLGQKLGTKLIFRTDDDWNKVLGWLREGKVDVISILNKTPEREGKFLFSRPYVKVPCVIVTRREAPDVKTLNELAGKKVGVINGYAVDEYVRTLYGSVVQVVGVSNASSGMRKLAFGDLDAFVVNLALASYTIEQEGISGLKLVGEDVMELEYSMAVRKDAPELLAILEKGLEMVSPAEHEMLMNRWYALDRNSERLALTLRVVVFVLFIVLGVLAVFFVINRTLKSRVDERTKELQKELDERRRVEQELRESDERYGLVVRGANDGIWDWDSASGEVYFSPRWKEILGYTDAELPNRLEEWTSRIHPDDLDRVDESTTLCREGAALHFEVEYRMKHRDGAWRWLLVRGVGVQDAKGCATRMAGTQTDITDRKESEGEREKLRALHQAIIDAMPSALVAVDNDLRIIQLNREAGSLCEDGCGPLLGKELMRAIPFFEQDRDVVLRALQEHRVQLVPRRQRAIGGEVRFEHMTVYPLPKERIGFSGAVIRVDDVTEQTRIEEVMVQAEKMLSVGGLAAGMAHEINNPLGIIMQCAEGAKRRIAPDLPANRKKAEALGLGLELMNEYLTQRGVTGYLEGIHDAGSRAARIVANMLEFSRRNTASVESCNFNGIIDSTLELAANDYDLKKKFDFRQLEIVRDYSPEMPVVPCNSTEIEQVLLNLLKNAAQALAEMDSPPETPTLWLRTSVSGEYAVIEVSDNGPGMPEDVRKRIFEPFFTTKPVGSGTGLGLSVSYFIVCTNHNGQIEVDSVPGKGTTFRIKLPVGGTAE</sequence>
<dbReference type="SUPFAM" id="SSF55785">
    <property type="entry name" value="PYP-like sensor domain (PAS domain)"/>
    <property type="match status" value="2"/>
</dbReference>
<feature type="transmembrane region" description="Helical" evidence="5">
    <location>
        <begin position="280"/>
        <end position="302"/>
    </location>
</feature>
<dbReference type="SMART" id="SM00091">
    <property type="entry name" value="PAS"/>
    <property type="match status" value="2"/>
</dbReference>
<dbReference type="OrthoDB" id="5409807at2"/>
<dbReference type="PROSITE" id="PS50109">
    <property type="entry name" value="HIS_KIN"/>
    <property type="match status" value="1"/>
</dbReference>
<feature type="chain" id="PRO_5011961906" description="histidine kinase" evidence="6">
    <location>
        <begin position="29"/>
        <end position="848"/>
    </location>
</feature>
<dbReference type="Gene3D" id="1.10.287.130">
    <property type="match status" value="1"/>
</dbReference>
<feature type="domain" description="PAS" evidence="8">
    <location>
        <begin position="334"/>
        <end position="406"/>
    </location>
</feature>
<dbReference type="InterPro" id="IPR003661">
    <property type="entry name" value="HisK_dim/P_dom"/>
</dbReference>
<dbReference type="RefSeq" id="WP_078684522.1">
    <property type="nucleotide sequence ID" value="NZ_FUYA01000003.1"/>
</dbReference>
<organism evidence="10 11">
    <name type="scientific">Desulfobaculum bizertense DSM 18034</name>
    <dbReference type="NCBI Taxonomy" id="1121442"/>
    <lineage>
        <taxon>Bacteria</taxon>
        <taxon>Pseudomonadati</taxon>
        <taxon>Thermodesulfobacteriota</taxon>
        <taxon>Desulfovibrionia</taxon>
        <taxon>Desulfovibrionales</taxon>
        <taxon>Desulfovibrionaceae</taxon>
        <taxon>Desulfobaculum</taxon>
    </lineage>
</organism>
<dbReference type="SMART" id="SM00388">
    <property type="entry name" value="HisKA"/>
    <property type="match status" value="1"/>
</dbReference>
<evidence type="ECO:0000256" key="2">
    <source>
        <dbReference type="ARBA" id="ARBA00012438"/>
    </source>
</evidence>
<dbReference type="SUPFAM" id="SSF53850">
    <property type="entry name" value="Periplasmic binding protein-like II"/>
    <property type="match status" value="1"/>
</dbReference>
<dbReference type="Pfam" id="PF02518">
    <property type="entry name" value="HATPase_c"/>
    <property type="match status" value="1"/>
</dbReference>
<dbReference type="PRINTS" id="PR00344">
    <property type="entry name" value="BCTRLSENSOR"/>
</dbReference>
<feature type="domain" description="Histidine kinase" evidence="7">
    <location>
        <begin position="599"/>
        <end position="845"/>
    </location>
</feature>
<dbReference type="SUPFAM" id="SSF47384">
    <property type="entry name" value="Homodimeric domain of signal transducing histidine kinase"/>
    <property type="match status" value="1"/>
</dbReference>
<keyword evidence="5" id="KW-0812">Transmembrane</keyword>
<dbReference type="Gene3D" id="3.30.565.10">
    <property type="entry name" value="Histidine kinase-like ATPase, C-terminal domain"/>
    <property type="match status" value="1"/>
</dbReference>
<dbReference type="EMBL" id="FUYA01000003">
    <property type="protein sequence ID" value="SKA69799.1"/>
    <property type="molecule type" value="Genomic_DNA"/>
</dbReference>
<evidence type="ECO:0000259" key="8">
    <source>
        <dbReference type="PROSITE" id="PS50112"/>
    </source>
</evidence>
<dbReference type="Gene3D" id="3.30.450.20">
    <property type="entry name" value="PAS domain"/>
    <property type="match status" value="2"/>
</dbReference>
<proteinExistence type="predicted"/>
<accession>A0A1T4VY28</accession>
<dbReference type="AlphaFoldDB" id="A0A1T4VY28"/>
<dbReference type="Gene3D" id="3.40.190.10">
    <property type="entry name" value="Periplasmic binding protein-like II"/>
    <property type="match status" value="2"/>
</dbReference>
<dbReference type="SUPFAM" id="SSF55874">
    <property type="entry name" value="ATPase domain of HSP90 chaperone/DNA topoisomerase II/histidine kinase"/>
    <property type="match status" value="1"/>
</dbReference>
<dbReference type="InterPro" id="IPR000700">
    <property type="entry name" value="PAS-assoc_C"/>
</dbReference>
<keyword evidence="6" id="KW-0732">Signal</keyword>
<evidence type="ECO:0000256" key="5">
    <source>
        <dbReference type="SAM" id="Phobius"/>
    </source>
</evidence>
<dbReference type="InterPro" id="IPR013655">
    <property type="entry name" value="PAS_fold_3"/>
</dbReference>
<feature type="signal peptide" evidence="6">
    <location>
        <begin position="1"/>
        <end position="28"/>
    </location>
</feature>
<feature type="domain" description="PAC" evidence="9">
    <location>
        <begin position="410"/>
        <end position="462"/>
    </location>
</feature>
<comment type="catalytic activity">
    <reaction evidence="1">
        <text>ATP + protein L-histidine = ADP + protein N-phospho-L-histidine.</text>
        <dbReference type="EC" id="2.7.13.3"/>
    </reaction>
</comment>
<dbReference type="GO" id="GO:0000155">
    <property type="term" value="F:phosphorelay sensor kinase activity"/>
    <property type="evidence" value="ECO:0007669"/>
    <property type="project" value="InterPro"/>
</dbReference>
<dbReference type="Proteomes" id="UP000189733">
    <property type="component" value="Unassembled WGS sequence"/>
</dbReference>
<dbReference type="CDD" id="cd01007">
    <property type="entry name" value="PBP2_BvgS_HisK_like"/>
    <property type="match status" value="1"/>
</dbReference>
<keyword evidence="4" id="KW-0175">Coiled coil</keyword>
<dbReference type="SMART" id="SM00387">
    <property type="entry name" value="HATPase_c"/>
    <property type="match status" value="1"/>
</dbReference>
<keyword evidence="5" id="KW-1133">Transmembrane helix</keyword>
<dbReference type="Pfam" id="PF08448">
    <property type="entry name" value="PAS_4"/>
    <property type="match status" value="1"/>
</dbReference>
<evidence type="ECO:0000259" key="9">
    <source>
        <dbReference type="PROSITE" id="PS50113"/>
    </source>
</evidence>
<dbReference type="InterPro" id="IPR000014">
    <property type="entry name" value="PAS"/>
</dbReference>
<dbReference type="CDD" id="cd00130">
    <property type="entry name" value="PAS"/>
    <property type="match status" value="1"/>
</dbReference>
<reference evidence="10 11" key="1">
    <citation type="submission" date="2017-02" db="EMBL/GenBank/DDBJ databases">
        <authorList>
            <person name="Peterson S.W."/>
        </authorList>
    </citation>
    <scope>NUCLEOTIDE SEQUENCE [LARGE SCALE GENOMIC DNA]</scope>
    <source>
        <strain evidence="10 11">DSM 18034</strain>
    </source>
</reference>
<protein>
    <recommendedName>
        <fullName evidence="2">histidine kinase</fullName>
        <ecNumber evidence="2">2.7.13.3</ecNumber>
    </recommendedName>
</protein>
<dbReference type="PROSITE" id="PS50113">
    <property type="entry name" value="PAC"/>
    <property type="match status" value="1"/>
</dbReference>
<dbReference type="InterPro" id="IPR001638">
    <property type="entry name" value="Solute-binding_3/MltF_N"/>
</dbReference>
<evidence type="ECO:0000256" key="6">
    <source>
        <dbReference type="SAM" id="SignalP"/>
    </source>
</evidence>
<evidence type="ECO:0000256" key="3">
    <source>
        <dbReference type="ARBA" id="ARBA00022553"/>
    </source>
</evidence>
<dbReference type="PANTHER" id="PTHR43065:SF42">
    <property type="entry name" value="TWO-COMPONENT SENSOR PPRA"/>
    <property type="match status" value="1"/>
</dbReference>